<dbReference type="InterPro" id="IPR000330">
    <property type="entry name" value="SNF2_N"/>
</dbReference>
<gene>
    <name evidence="4" type="ORF">M1B72_17740</name>
</gene>
<dbReference type="SUPFAM" id="SSF52540">
    <property type="entry name" value="P-loop containing nucleoside triphosphate hydrolases"/>
    <property type="match status" value="2"/>
</dbReference>
<name>A0ABY4LBB0_9BACT</name>
<keyword evidence="1" id="KW-0378">Hydrolase</keyword>
<dbReference type="EMBL" id="CP096574">
    <property type="protein sequence ID" value="UPU35266.1"/>
    <property type="molecule type" value="Genomic_DNA"/>
</dbReference>
<dbReference type="InterPro" id="IPR014001">
    <property type="entry name" value="Helicase_ATP-bd"/>
</dbReference>
<evidence type="ECO:0000313" key="4">
    <source>
        <dbReference type="EMBL" id="UPU35266.1"/>
    </source>
</evidence>
<dbReference type="Gene3D" id="3.40.50.10810">
    <property type="entry name" value="Tandem AAA-ATPase domain"/>
    <property type="match status" value="1"/>
</dbReference>
<keyword evidence="5" id="KW-1185">Reference proteome</keyword>
<protein>
    <submittedName>
        <fullName evidence="4">DEAD/DEAH box helicase</fullName>
    </submittedName>
</protein>
<dbReference type="InterPro" id="IPR027417">
    <property type="entry name" value="P-loop_NTPase"/>
</dbReference>
<keyword evidence="4" id="KW-0347">Helicase</keyword>
<dbReference type="Pfam" id="PF00176">
    <property type="entry name" value="SNF2-rel_dom"/>
    <property type="match status" value="1"/>
</dbReference>
<dbReference type="PROSITE" id="PS51192">
    <property type="entry name" value="HELICASE_ATP_BIND_1"/>
    <property type="match status" value="1"/>
</dbReference>
<evidence type="ECO:0000259" key="2">
    <source>
        <dbReference type="PROSITE" id="PS51192"/>
    </source>
</evidence>
<accession>A0ABY4LBB0</accession>
<dbReference type="PANTHER" id="PTHR10799">
    <property type="entry name" value="SNF2/RAD54 HELICASE FAMILY"/>
    <property type="match status" value="1"/>
</dbReference>
<dbReference type="GO" id="GO:0004386">
    <property type="term" value="F:helicase activity"/>
    <property type="evidence" value="ECO:0007669"/>
    <property type="project" value="UniProtKB-KW"/>
</dbReference>
<keyword evidence="4" id="KW-0067">ATP-binding</keyword>
<evidence type="ECO:0000256" key="1">
    <source>
        <dbReference type="ARBA" id="ARBA00022801"/>
    </source>
</evidence>
<dbReference type="InterPro" id="IPR038718">
    <property type="entry name" value="SNF2-like_sf"/>
</dbReference>
<dbReference type="Proteomes" id="UP000831485">
    <property type="component" value="Chromosome"/>
</dbReference>
<dbReference type="Gene3D" id="3.40.50.300">
    <property type="entry name" value="P-loop containing nucleotide triphosphate hydrolases"/>
    <property type="match status" value="1"/>
</dbReference>
<dbReference type="InterPro" id="IPR049730">
    <property type="entry name" value="SNF2/RAD54-like_C"/>
</dbReference>
<feature type="domain" description="Helicase ATP-binding" evidence="2">
    <location>
        <begin position="180"/>
        <end position="338"/>
    </location>
</feature>
<organism evidence="4 5">
    <name type="scientific">Geomonas paludis</name>
    <dbReference type="NCBI Taxonomy" id="2740185"/>
    <lineage>
        <taxon>Bacteria</taxon>
        <taxon>Pseudomonadati</taxon>
        <taxon>Thermodesulfobacteriota</taxon>
        <taxon>Desulfuromonadia</taxon>
        <taxon>Geobacterales</taxon>
        <taxon>Geobacteraceae</taxon>
        <taxon>Geomonas</taxon>
    </lineage>
</organism>
<dbReference type="InterPro" id="IPR001650">
    <property type="entry name" value="Helicase_C-like"/>
</dbReference>
<feature type="domain" description="Helicase C-terminal" evidence="3">
    <location>
        <begin position="449"/>
        <end position="612"/>
    </location>
</feature>
<evidence type="ECO:0000259" key="3">
    <source>
        <dbReference type="PROSITE" id="PS51194"/>
    </source>
</evidence>
<sequence>MPWSLRGNEVVNVNEHGAATTVSAAEIFSLFRSGDQSLPPLVYSRFPAGITIRIATGPSSGPPSVSFVAVLHGDEIEVPDLLSREADHVTDAEKWFPLENSAMDEVRILLRQCGIEQPGDITLGQYLNLLRNAVLAGVPVDDRWKGTAATTAQENGEVSQLPLLDAHLYPYQVQGASWLQQISIEGLGCILGDEMGLGKTLQVIALLASEKAAGRGPNLVVCPATLLENWRREVFRFAPGLDVLLHQGSSRTGLTEILTAADVVVTSYDTCVRDYLFFGSVSWNCVVLDEAQAIKNPEAQRTAAVKSVPRRVAVAVTGTPIENRLEDLWSIVDFVLPGLLGNRSEFVAHFDDTVNDAQRLGPLVSPILLRRKVAEVADDLPPRIDVPQPLVLSPVMASAYEEIRVAAIAEYGKGGALASLMKLRLFTTHQALVTNNDIDLIEDSPKYLRLLELLEEVFSCNQKALVFLTFHKMTDYILKDLPKRFGGSFVDFIDGRVAVCDRQPKIDAFSAANGHGVLLLSPRAAGAGLNITAANHVIHFNPEWNPAIEDQASARAHRRGQKLPVTIHRLYYLNTVEEAMVNRLTAKRALASEALTGNAGDADASDILKALQLSPVGGIG</sequence>
<evidence type="ECO:0000313" key="5">
    <source>
        <dbReference type="Proteomes" id="UP000831485"/>
    </source>
</evidence>
<dbReference type="RefSeq" id="WP_248646658.1">
    <property type="nucleotide sequence ID" value="NZ_CP096574.1"/>
</dbReference>
<dbReference type="Pfam" id="PF00271">
    <property type="entry name" value="Helicase_C"/>
    <property type="match status" value="1"/>
</dbReference>
<reference evidence="4" key="1">
    <citation type="submission" date="2022-04" db="EMBL/GenBank/DDBJ databases">
        <authorList>
            <person name="Liu G."/>
        </authorList>
    </citation>
    <scope>NUCLEOTIDE SEQUENCE</scope>
    <source>
        <strain evidence="4">RG22</strain>
    </source>
</reference>
<proteinExistence type="predicted"/>
<dbReference type="SMART" id="SM00487">
    <property type="entry name" value="DEXDc"/>
    <property type="match status" value="1"/>
</dbReference>
<dbReference type="CDD" id="cd18793">
    <property type="entry name" value="SF2_C_SNF"/>
    <property type="match status" value="1"/>
</dbReference>
<dbReference type="SMART" id="SM00490">
    <property type="entry name" value="HELICc"/>
    <property type="match status" value="1"/>
</dbReference>
<dbReference type="PROSITE" id="PS51194">
    <property type="entry name" value="HELICASE_CTER"/>
    <property type="match status" value="1"/>
</dbReference>
<keyword evidence="4" id="KW-0547">Nucleotide-binding</keyword>